<dbReference type="SUPFAM" id="SSF53850">
    <property type="entry name" value="Periplasmic binding protein-like II"/>
    <property type="match status" value="1"/>
</dbReference>
<protein>
    <submittedName>
        <fullName evidence="6">DNA-binding transcriptional LysR family regulator</fullName>
    </submittedName>
</protein>
<organism evidence="6 7">
    <name type="scientific">Azospirillum brasilense</name>
    <dbReference type="NCBI Taxonomy" id="192"/>
    <lineage>
        <taxon>Bacteria</taxon>
        <taxon>Pseudomonadati</taxon>
        <taxon>Pseudomonadota</taxon>
        <taxon>Alphaproteobacteria</taxon>
        <taxon>Rhodospirillales</taxon>
        <taxon>Azospirillaceae</taxon>
        <taxon>Azospirillum</taxon>
    </lineage>
</organism>
<dbReference type="SUPFAM" id="SSF46785">
    <property type="entry name" value="Winged helix' DNA-binding domain"/>
    <property type="match status" value="1"/>
</dbReference>
<dbReference type="CDD" id="cd08422">
    <property type="entry name" value="PBP2_CrgA_like"/>
    <property type="match status" value="1"/>
</dbReference>
<dbReference type="PROSITE" id="PS50931">
    <property type="entry name" value="HTH_LYSR"/>
    <property type="match status" value="1"/>
</dbReference>
<dbReference type="PANTHER" id="PTHR30537">
    <property type="entry name" value="HTH-TYPE TRANSCRIPTIONAL REGULATOR"/>
    <property type="match status" value="1"/>
</dbReference>
<dbReference type="EMBL" id="VITF01000001">
    <property type="protein sequence ID" value="TWA74824.1"/>
    <property type="molecule type" value="Genomic_DNA"/>
</dbReference>
<dbReference type="FunFam" id="1.10.10.10:FF:000001">
    <property type="entry name" value="LysR family transcriptional regulator"/>
    <property type="match status" value="1"/>
</dbReference>
<comment type="caution">
    <text evidence="6">The sequence shown here is derived from an EMBL/GenBank/DDBJ whole genome shotgun (WGS) entry which is preliminary data.</text>
</comment>
<dbReference type="Pfam" id="PF03466">
    <property type="entry name" value="LysR_substrate"/>
    <property type="match status" value="1"/>
</dbReference>
<sequence length="315" mass="33876">MDQSLSNVTLDRMRTFVRVAERGSLSAVAREMAIGQSSVTRHIRELEEALGVALFSRTTRRVALTAEGERYYANAVQILRLVEQAGDEARDTGRASAGTVRVSCTAALGVRHVSRLIFAFQDRHPEIAVDLGLTDERIDLVRDGVDLAIRLGPLTDSSLKRRALGLSRRVLVGAPACLERHGRPTTPADLAGFDGVRMSNIAGSDRLTLEGPSGGLHTVSLGGRLRVDHGLAAREAFLAGRGIGPAHVWLVDDLLADGRLEVLLPDHAPPAVPLNLLIVPERAGIARVRLLVEFLAETVATIPGIERPSRGSPME</sequence>
<dbReference type="PANTHER" id="PTHR30537:SF80">
    <property type="entry name" value="TRANSCRIPTIONAL REGULATOR"/>
    <property type="match status" value="1"/>
</dbReference>
<dbReference type="GO" id="GO:0003700">
    <property type="term" value="F:DNA-binding transcription factor activity"/>
    <property type="evidence" value="ECO:0007669"/>
    <property type="project" value="InterPro"/>
</dbReference>
<dbReference type="Gene3D" id="1.10.10.10">
    <property type="entry name" value="Winged helix-like DNA-binding domain superfamily/Winged helix DNA-binding domain"/>
    <property type="match status" value="1"/>
</dbReference>
<accession>A0A560BQC8</accession>
<dbReference type="InterPro" id="IPR036390">
    <property type="entry name" value="WH_DNA-bd_sf"/>
</dbReference>
<evidence type="ECO:0000256" key="2">
    <source>
        <dbReference type="ARBA" id="ARBA00023015"/>
    </source>
</evidence>
<keyword evidence="2" id="KW-0805">Transcription regulation</keyword>
<dbReference type="InterPro" id="IPR058163">
    <property type="entry name" value="LysR-type_TF_proteobact-type"/>
</dbReference>
<dbReference type="Proteomes" id="UP000316083">
    <property type="component" value="Unassembled WGS sequence"/>
</dbReference>
<keyword evidence="3 6" id="KW-0238">DNA-binding</keyword>
<feature type="domain" description="HTH lysR-type" evidence="5">
    <location>
        <begin position="8"/>
        <end position="65"/>
    </location>
</feature>
<evidence type="ECO:0000313" key="7">
    <source>
        <dbReference type="Proteomes" id="UP000316083"/>
    </source>
</evidence>
<gene>
    <name evidence="6" type="ORF">FBZ82_101843</name>
</gene>
<comment type="similarity">
    <text evidence="1">Belongs to the LysR transcriptional regulatory family.</text>
</comment>
<dbReference type="GO" id="GO:0003677">
    <property type="term" value="F:DNA binding"/>
    <property type="evidence" value="ECO:0007669"/>
    <property type="project" value="UniProtKB-KW"/>
</dbReference>
<dbReference type="InterPro" id="IPR000847">
    <property type="entry name" value="LysR_HTH_N"/>
</dbReference>
<dbReference type="Pfam" id="PF00126">
    <property type="entry name" value="HTH_1"/>
    <property type="match status" value="1"/>
</dbReference>
<dbReference type="InterPro" id="IPR036388">
    <property type="entry name" value="WH-like_DNA-bd_sf"/>
</dbReference>
<evidence type="ECO:0000256" key="4">
    <source>
        <dbReference type="ARBA" id="ARBA00023163"/>
    </source>
</evidence>
<keyword evidence="4" id="KW-0804">Transcription</keyword>
<evidence type="ECO:0000259" key="5">
    <source>
        <dbReference type="PROSITE" id="PS50931"/>
    </source>
</evidence>
<reference evidence="6 7" key="1">
    <citation type="submission" date="2019-06" db="EMBL/GenBank/DDBJ databases">
        <title>Genomic Encyclopedia of Type Strains, Phase IV (KMG-V): Genome sequencing to study the core and pangenomes of soil and plant-associated prokaryotes.</title>
        <authorList>
            <person name="Whitman W."/>
        </authorList>
    </citation>
    <scope>NUCLEOTIDE SEQUENCE [LARGE SCALE GENOMIC DNA]</scope>
    <source>
        <strain evidence="6 7">BR 11796</strain>
    </source>
</reference>
<dbReference type="InterPro" id="IPR005119">
    <property type="entry name" value="LysR_subst-bd"/>
</dbReference>
<dbReference type="RefSeq" id="WP_145672780.1">
    <property type="nucleotide sequence ID" value="NZ_VITF01000001.1"/>
</dbReference>
<dbReference type="Gene3D" id="3.40.190.290">
    <property type="match status" value="1"/>
</dbReference>
<evidence type="ECO:0000256" key="3">
    <source>
        <dbReference type="ARBA" id="ARBA00023125"/>
    </source>
</evidence>
<evidence type="ECO:0000313" key="6">
    <source>
        <dbReference type="EMBL" id="TWA74824.1"/>
    </source>
</evidence>
<dbReference type="PRINTS" id="PR00039">
    <property type="entry name" value="HTHLYSR"/>
</dbReference>
<dbReference type="AlphaFoldDB" id="A0A560BQC8"/>
<evidence type="ECO:0000256" key="1">
    <source>
        <dbReference type="ARBA" id="ARBA00009437"/>
    </source>
</evidence>
<name>A0A560BQC8_AZOBR</name>
<proteinExistence type="inferred from homology"/>